<dbReference type="InterPro" id="IPR017850">
    <property type="entry name" value="Alkaline_phosphatase_core_sf"/>
</dbReference>
<dbReference type="PROSITE" id="PS00523">
    <property type="entry name" value="SULFATASE_1"/>
    <property type="match status" value="1"/>
</dbReference>
<name>A0A934S989_9BACT</name>
<evidence type="ECO:0000256" key="3">
    <source>
        <dbReference type="ARBA" id="ARBA00022801"/>
    </source>
</evidence>
<evidence type="ECO:0000313" key="8">
    <source>
        <dbReference type="Proteomes" id="UP000603141"/>
    </source>
</evidence>
<proteinExistence type="inferred from homology"/>
<comment type="similarity">
    <text evidence="1">Belongs to the sulfatase family.</text>
</comment>
<organism evidence="7 8">
    <name type="scientific">Luteolibacter pohnpeiensis</name>
    <dbReference type="NCBI Taxonomy" id="454153"/>
    <lineage>
        <taxon>Bacteria</taxon>
        <taxon>Pseudomonadati</taxon>
        <taxon>Verrucomicrobiota</taxon>
        <taxon>Verrucomicrobiia</taxon>
        <taxon>Verrucomicrobiales</taxon>
        <taxon>Verrucomicrobiaceae</taxon>
        <taxon>Luteolibacter</taxon>
    </lineage>
</organism>
<evidence type="ECO:0000256" key="2">
    <source>
        <dbReference type="ARBA" id="ARBA00022723"/>
    </source>
</evidence>
<dbReference type="RefSeq" id="WP_200273087.1">
    <property type="nucleotide sequence ID" value="NZ_JAENIJ010000036.1"/>
</dbReference>
<evidence type="ECO:0000259" key="6">
    <source>
        <dbReference type="Pfam" id="PF00884"/>
    </source>
</evidence>
<dbReference type="Gene3D" id="3.30.1120.10">
    <property type="match status" value="1"/>
</dbReference>
<accession>A0A934S989</accession>
<dbReference type="InterPro" id="IPR000917">
    <property type="entry name" value="Sulfatase_N"/>
</dbReference>
<dbReference type="SUPFAM" id="SSF53649">
    <property type="entry name" value="Alkaline phosphatase-like"/>
    <property type="match status" value="1"/>
</dbReference>
<keyword evidence="2" id="KW-0479">Metal-binding</keyword>
<keyword evidence="5" id="KW-0732">Signal</keyword>
<feature type="chain" id="PRO_5036952531" evidence="5">
    <location>
        <begin position="29"/>
        <end position="450"/>
    </location>
</feature>
<dbReference type="EMBL" id="JAENIJ010000036">
    <property type="protein sequence ID" value="MBK1884158.1"/>
    <property type="molecule type" value="Genomic_DNA"/>
</dbReference>
<dbReference type="GO" id="GO:0046872">
    <property type="term" value="F:metal ion binding"/>
    <property type="evidence" value="ECO:0007669"/>
    <property type="project" value="UniProtKB-KW"/>
</dbReference>
<comment type="caution">
    <text evidence="7">The sequence shown here is derived from an EMBL/GenBank/DDBJ whole genome shotgun (WGS) entry which is preliminary data.</text>
</comment>
<protein>
    <submittedName>
        <fullName evidence="7">Sulfatase-like hydrolase/transferase</fullName>
    </submittedName>
</protein>
<gene>
    <name evidence="7" type="ORF">JIN85_17190</name>
</gene>
<dbReference type="AlphaFoldDB" id="A0A934S989"/>
<dbReference type="InterPro" id="IPR050738">
    <property type="entry name" value="Sulfatase"/>
</dbReference>
<evidence type="ECO:0000313" key="7">
    <source>
        <dbReference type="EMBL" id="MBK1884158.1"/>
    </source>
</evidence>
<reference evidence="7" key="1">
    <citation type="submission" date="2021-01" db="EMBL/GenBank/DDBJ databases">
        <title>Modified the classification status of verrucomicrobia.</title>
        <authorList>
            <person name="Feng X."/>
        </authorList>
    </citation>
    <scope>NUCLEOTIDE SEQUENCE</scope>
    <source>
        <strain evidence="7">KCTC 22041</strain>
    </source>
</reference>
<sequence>MLRILKKRPSRLARTLLAFSCIFLTASAKDKPNVIFILSDDLGAADLGCYGTKDVHTPAADSIAEHGVRFTQFYSGAPICSPSRACLLTGRYPFRAGVTGNIGFGRGVVGMPAKEITMAKVFKDAGYQTAHIGKWHLGFTDQTSPNAKGFDYSFGHMGGCIDNYSHFFYWSGPNVHDLYRNGTEVYESGEYFPDLMLKEADHFITENRNKPFFIYYAMNTPHYPYQGEKKWLDYFKDLKYPRNLYSAFLASQDDRIAKLLARIDELGLTKDTIIIFQSDNGYSTEERAHHGGGNSGPYRGAKYSLFEGGIRLPAIISYPGHLPQGEVRDQMVHAADWMPTLAELCGLKLPKVKLDGTSILPVIKSASAPSPHTSLQWKIGQGKSTSWAVREGDWKLMSNVFDPVSGKHIPMFLANIKEDIGEQNNLFEKHPDVVLKLTQEHEELMKEIHD</sequence>
<feature type="domain" description="Sulfatase N-terminal" evidence="6">
    <location>
        <begin position="32"/>
        <end position="346"/>
    </location>
</feature>
<keyword evidence="8" id="KW-1185">Reference proteome</keyword>
<evidence type="ECO:0000256" key="1">
    <source>
        <dbReference type="ARBA" id="ARBA00008779"/>
    </source>
</evidence>
<dbReference type="Gene3D" id="3.40.720.10">
    <property type="entry name" value="Alkaline Phosphatase, subunit A"/>
    <property type="match status" value="1"/>
</dbReference>
<evidence type="ECO:0000256" key="5">
    <source>
        <dbReference type="SAM" id="SignalP"/>
    </source>
</evidence>
<keyword evidence="4" id="KW-0106">Calcium</keyword>
<keyword evidence="3 7" id="KW-0378">Hydrolase</keyword>
<dbReference type="InterPro" id="IPR024607">
    <property type="entry name" value="Sulfatase_CS"/>
</dbReference>
<evidence type="ECO:0000256" key="4">
    <source>
        <dbReference type="ARBA" id="ARBA00022837"/>
    </source>
</evidence>
<dbReference type="Proteomes" id="UP000603141">
    <property type="component" value="Unassembled WGS sequence"/>
</dbReference>
<dbReference type="GO" id="GO:0004065">
    <property type="term" value="F:arylsulfatase activity"/>
    <property type="evidence" value="ECO:0007669"/>
    <property type="project" value="TreeGrafter"/>
</dbReference>
<dbReference type="PANTHER" id="PTHR42693">
    <property type="entry name" value="ARYLSULFATASE FAMILY MEMBER"/>
    <property type="match status" value="1"/>
</dbReference>
<dbReference type="Pfam" id="PF00884">
    <property type="entry name" value="Sulfatase"/>
    <property type="match status" value="1"/>
</dbReference>
<dbReference type="PROSITE" id="PS00149">
    <property type="entry name" value="SULFATASE_2"/>
    <property type="match status" value="1"/>
</dbReference>
<feature type="signal peptide" evidence="5">
    <location>
        <begin position="1"/>
        <end position="28"/>
    </location>
</feature>
<dbReference type="PANTHER" id="PTHR42693:SF33">
    <property type="entry name" value="ARYLSULFATASE"/>
    <property type="match status" value="1"/>
</dbReference>